<evidence type="ECO:0000313" key="14">
    <source>
        <dbReference type="Proteomes" id="UP000048289"/>
    </source>
</evidence>
<dbReference type="Proteomes" id="UP000048289">
    <property type="component" value="Unassembled WGS sequence"/>
</dbReference>
<dbReference type="EMBL" id="CGCX01000241">
    <property type="protein sequence ID" value="CFR70637.1"/>
    <property type="molecule type" value="Genomic_DNA"/>
</dbReference>
<dbReference type="STRING" id="115862.BBG46_14120"/>
<name>A0A0U0RZG6_MYCTX</name>
<dbReference type="Pfam" id="PF11238">
    <property type="entry name" value="DUF3039"/>
    <property type="match status" value="1"/>
</dbReference>
<dbReference type="EMBL" id="CSAE01000542">
    <property type="protein sequence ID" value="COW48116.1"/>
    <property type="molecule type" value="Genomic_DNA"/>
</dbReference>
<gene>
    <name evidence="3" type="ORF">ERS007657_00912</name>
    <name evidence="6" type="ORF">ERS007661_03974</name>
    <name evidence="1" type="ORF">ERS007681_03505</name>
    <name evidence="2" type="ORF">ERS007688_04348</name>
    <name evidence="7" type="ORF">ERS007703_03726</name>
    <name evidence="8" type="ORF">ERS007720_03367</name>
    <name evidence="5" type="ORF">ERS027659_02820</name>
    <name evidence="4" type="ORF">ERS027661_00247</name>
</gene>
<proteinExistence type="predicted"/>
<evidence type="ECO:0000313" key="1">
    <source>
        <dbReference type="EMBL" id="CFE43867.1"/>
    </source>
</evidence>
<evidence type="ECO:0000313" key="8">
    <source>
        <dbReference type="EMBL" id="COW83095.1"/>
    </source>
</evidence>
<evidence type="ECO:0000313" key="16">
    <source>
        <dbReference type="Proteomes" id="UP000050164"/>
    </source>
</evidence>
<dbReference type="InterPro" id="IPR021400">
    <property type="entry name" value="DUF3039"/>
</dbReference>
<evidence type="ECO:0000313" key="12">
    <source>
        <dbReference type="Proteomes" id="UP000046680"/>
    </source>
</evidence>
<organism evidence="7 9">
    <name type="scientific">Mycobacterium tuberculosis</name>
    <dbReference type="NCBI Taxonomy" id="1773"/>
    <lineage>
        <taxon>Bacteria</taxon>
        <taxon>Bacillati</taxon>
        <taxon>Actinomycetota</taxon>
        <taxon>Actinomycetes</taxon>
        <taxon>Mycobacteriales</taxon>
        <taxon>Mycobacteriaceae</taxon>
        <taxon>Mycobacterium</taxon>
        <taxon>Mycobacterium tuberculosis complex</taxon>
    </lineage>
</organism>
<dbReference type="Proteomes" id="UP000046947">
    <property type="component" value="Unassembled WGS sequence"/>
</dbReference>
<evidence type="ECO:0000313" key="15">
    <source>
        <dbReference type="Proteomes" id="UP000049023"/>
    </source>
</evidence>
<dbReference type="EMBL" id="CSAJ01000532">
    <property type="protein sequence ID" value="COW83095.1"/>
    <property type="molecule type" value="Genomic_DNA"/>
</dbReference>
<evidence type="ECO:0000313" key="10">
    <source>
        <dbReference type="Proteomes" id="UP000039217"/>
    </source>
</evidence>
<sequence>MLHLIRGSGGSNQYRPALIVEVVEVVELAIETQPQAVLHYSTVPHAVHSGFESFPAKGTMSGMQTQTIERTDADERVDDGTGSDTPKYFHYVKKDKIAESAVMGSHVVALCGEVFPVTRAPKPGSPVCPDCKRIYDTLKKG</sequence>
<evidence type="ECO:0000313" key="11">
    <source>
        <dbReference type="Proteomes" id="UP000044938"/>
    </source>
</evidence>
<dbReference type="Proteomes" id="UP000050164">
    <property type="component" value="Unassembled WGS sequence"/>
</dbReference>
<reference evidence="9 10" key="1">
    <citation type="submission" date="2015-03" db="EMBL/GenBank/DDBJ databases">
        <authorList>
            <consortium name="Pathogen Informatics"/>
        </authorList>
    </citation>
    <scope>NUCLEOTIDE SEQUENCE [LARGE SCALE GENOMIC DNA]</scope>
    <source>
        <strain evidence="5 16">Bir 185</strain>
        <strain evidence="4 15">Bir 187</strain>
        <strain evidence="3 12">C09601061</strain>
        <strain evidence="6 10">D00501624</strain>
        <strain evidence="1 14">G09901357</strain>
        <strain evidence="2 13">H09601792</strain>
        <strain evidence="9">K00500041</strain>
        <strain evidence="8 11">M09401471</strain>
    </source>
</reference>
<dbReference type="EMBL" id="CFOH01001249">
    <property type="protein sequence ID" value="CFE82215.1"/>
    <property type="molecule type" value="Genomic_DNA"/>
</dbReference>
<evidence type="ECO:0000313" key="7">
    <source>
        <dbReference type="EMBL" id="COW48116.1"/>
    </source>
</evidence>
<dbReference type="Proteomes" id="UP000038802">
    <property type="component" value="Unassembled WGS sequence"/>
</dbReference>
<dbReference type="EMBL" id="CNFU01000025">
    <property type="protein sequence ID" value="CKQ89430.1"/>
    <property type="molecule type" value="Genomic_DNA"/>
</dbReference>
<accession>A0A0U0RZG6</accession>
<dbReference type="EMBL" id="CNFT01000728">
    <property type="protein sequence ID" value="CKS23698.1"/>
    <property type="molecule type" value="Genomic_DNA"/>
</dbReference>
<protein>
    <submittedName>
        <fullName evidence="7">Protein of uncharacterized function (DUF3039)</fullName>
    </submittedName>
</protein>
<dbReference type="Proteomes" id="UP000039217">
    <property type="component" value="Unassembled WGS sequence"/>
</dbReference>
<evidence type="ECO:0000313" key="13">
    <source>
        <dbReference type="Proteomes" id="UP000046947"/>
    </source>
</evidence>
<evidence type="ECO:0000313" key="3">
    <source>
        <dbReference type="EMBL" id="CFR70637.1"/>
    </source>
</evidence>
<dbReference type="EMBL" id="CFOE01000617">
    <property type="protein sequence ID" value="CFE43867.1"/>
    <property type="molecule type" value="Genomic_DNA"/>
</dbReference>
<dbReference type="Proteomes" id="UP000044938">
    <property type="component" value="Unassembled WGS sequence"/>
</dbReference>
<evidence type="ECO:0000313" key="2">
    <source>
        <dbReference type="EMBL" id="CFE82215.1"/>
    </source>
</evidence>
<dbReference type="AlphaFoldDB" id="A0A0U0RZG6"/>
<dbReference type="Proteomes" id="UP000046680">
    <property type="component" value="Unassembled WGS sequence"/>
</dbReference>
<reference evidence="7" key="2">
    <citation type="submission" date="2015-03" db="EMBL/GenBank/DDBJ databases">
        <authorList>
            <person name="Murphy D."/>
        </authorList>
    </citation>
    <scope>NUCLEOTIDE SEQUENCE [LARGE SCALE GENOMIC DNA]</scope>
    <source>
        <strain evidence="7">K00500041</strain>
    </source>
</reference>
<evidence type="ECO:0000313" key="5">
    <source>
        <dbReference type="EMBL" id="CKS23698.1"/>
    </source>
</evidence>
<dbReference type="EMBL" id="CQQC01002028">
    <property type="protein sequence ID" value="CNW44034.1"/>
    <property type="molecule type" value="Genomic_DNA"/>
</dbReference>
<dbReference type="Proteomes" id="UP000049023">
    <property type="component" value="Unassembled WGS sequence"/>
</dbReference>
<evidence type="ECO:0000313" key="6">
    <source>
        <dbReference type="EMBL" id="CNW44034.1"/>
    </source>
</evidence>
<evidence type="ECO:0000313" key="9">
    <source>
        <dbReference type="Proteomes" id="UP000038802"/>
    </source>
</evidence>
<evidence type="ECO:0000313" key="4">
    <source>
        <dbReference type="EMBL" id="CKQ89430.1"/>
    </source>
</evidence>